<organism evidence="1 2">
    <name type="scientific">Mucilaginibacter terrigena</name>
    <dbReference type="NCBI Taxonomy" id="2492395"/>
    <lineage>
        <taxon>Bacteria</taxon>
        <taxon>Pseudomonadati</taxon>
        <taxon>Bacteroidota</taxon>
        <taxon>Sphingobacteriia</taxon>
        <taxon>Sphingobacteriales</taxon>
        <taxon>Sphingobacteriaceae</taxon>
        <taxon>Mucilaginibacter</taxon>
    </lineage>
</organism>
<evidence type="ECO:0000313" key="1">
    <source>
        <dbReference type="EMBL" id="RYU90911.1"/>
    </source>
</evidence>
<accession>A0A4Q5LMA4</accession>
<dbReference type="EMBL" id="SEWG01000003">
    <property type="protein sequence ID" value="RYU90911.1"/>
    <property type="molecule type" value="Genomic_DNA"/>
</dbReference>
<dbReference type="Proteomes" id="UP000293331">
    <property type="component" value="Unassembled WGS sequence"/>
</dbReference>
<name>A0A4Q5LMA4_9SPHI</name>
<protein>
    <submittedName>
        <fullName evidence="1">Nif11 family protein</fullName>
    </submittedName>
</protein>
<gene>
    <name evidence="1" type="ORF">EWM62_09760</name>
</gene>
<dbReference type="RefSeq" id="WP_129876460.1">
    <property type="nucleotide sequence ID" value="NZ_SEWG01000003.1"/>
</dbReference>
<sequence>MSNKIEDFRKQLLTDTNLQQEALSAAENGDFAANIAALGQKHGFSFSADDVNSEMEKLQGGDSPADSNLQAGAMTAKAGCGSSSTLPNPSYTLDCGASTQRCLCTL</sequence>
<evidence type="ECO:0000313" key="2">
    <source>
        <dbReference type="Proteomes" id="UP000293331"/>
    </source>
</evidence>
<comment type="caution">
    <text evidence="1">The sequence shown here is derived from an EMBL/GenBank/DDBJ whole genome shotgun (WGS) entry which is preliminary data.</text>
</comment>
<proteinExistence type="predicted"/>
<dbReference type="AlphaFoldDB" id="A0A4Q5LMA4"/>
<reference evidence="1 2" key="1">
    <citation type="submission" date="2019-02" db="EMBL/GenBank/DDBJ databases">
        <title>Bacterial novel species Mucilaginibacter sp. 17JY9-4 isolated from soil.</title>
        <authorList>
            <person name="Jung H.-Y."/>
        </authorList>
    </citation>
    <scope>NUCLEOTIDE SEQUENCE [LARGE SCALE GENOMIC DNA]</scope>
    <source>
        <strain evidence="1 2">17JY9-4</strain>
    </source>
</reference>
<keyword evidence="2" id="KW-1185">Reference proteome</keyword>